<reference evidence="1 2" key="1">
    <citation type="submission" date="2016-08" db="EMBL/GenBank/DDBJ databases">
        <title>A Parts List for Fungal Cellulosomes Revealed by Comparative Genomics.</title>
        <authorList>
            <consortium name="DOE Joint Genome Institute"/>
            <person name="Haitjema C.H."/>
            <person name="Gilmore S.P."/>
            <person name="Henske J.K."/>
            <person name="Solomon K.V."/>
            <person name="De Groot R."/>
            <person name="Kuo A."/>
            <person name="Mondo S.J."/>
            <person name="Salamov A.A."/>
            <person name="Labutti K."/>
            <person name="Zhao Z."/>
            <person name="Chiniquy J."/>
            <person name="Barry K."/>
            <person name="Brewer H.M."/>
            <person name="Purvine S.O."/>
            <person name="Wright A.T."/>
            <person name="Boxma B."/>
            <person name="Van Alen T."/>
            <person name="Hackstein J.H."/>
            <person name="Baker S.E."/>
            <person name="Grigoriev I.V."/>
            <person name="O'Malley M.A."/>
        </authorList>
    </citation>
    <scope>NUCLEOTIDE SEQUENCE [LARGE SCALE GENOMIC DNA]</scope>
    <source>
        <strain evidence="1 2">G1</strain>
    </source>
</reference>
<dbReference type="CDD" id="cd00161">
    <property type="entry name" value="beta-trefoil_Ricin-like"/>
    <property type="match status" value="1"/>
</dbReference>
<proteinExistence type="predicted"/>
<sequence>MGDCREYDSKNKQCYPSIDVFKIQENKIEYEKELSLKNAKKKIHLKNEWIIMDFPNKDVIRRIYQSNNYDILEFYNDNITKKDTSDKKKYNNLSSTQLSNHYKIVKSNYKCVKSPKNQWYFTKNGNYYNIVSVYDNKCLSYNNNILGINECNKNNKNNDFIINNESICSRTDKNYCLDGTHNIIPVPLQSKKYKNLTCSTKFAKLGNQMLF</sequence>
<accession>A0A1Y2CUA2</accession>
<dbReference type="Proteomes" id="UP000193920">
    <property type="component" value="Unassembled WGS sequence"/>
</dbReference>
<name>A0A1Y2CUA2_9FUNG</name>
<dbReference type="InterPro" id="IPR035992">
    <property type="entry name" value="Ricin_B-like_lectins"/>
</dbReference>
<evidence type="ECO:0000313" key="1">
    <source>
        <dbReference type="EMBL" id="ORY50640.1"/>
    </source>
</evidence>
<dbReference type="AlphaFoldDB" id="A0A1Y2CUA2"/>
<dbReference type="SUPFAM" id="SSF50370">
    <property type="entry name" value="Ricin B-like lectins"/>
    <property type="match status" value="1"/>
</dbReference>
<dbReference type="EMBL" id="MCOG01000097">
    <property type="protein sequence ID" value="ORY50640.1"/>
    <property type="molecule type" value="Genomic_DNA"/>
</dbReference>
<organism evidence="1 2">
    <name type="scientific">Neocallimastix californiae</name>
    <dbReference type="NCBI Taxonomy" id="1754190"/>
    <lineage>
        <taxon>Eukaryota</taxon>
        <taxon>Fungi</taxon>
        <taxon>Fungi incertae sedis</taxon>
        <taxon>Chytridiomycota</taxon>
        <taxon>Chytridiomycota incertae sedis</taxon>
        <taxon>Neocallimastigomycetes</taxon>
        <taxon>Neocallimastigales</taxon>
        <taxon>Neocallimastigaceae</taxon>
        <taxon>Neocallimastix</taxon>
    </lineage>
</organism>
<protein>
    <submittedName>
        <fullName evidence="1">Uncharacterized protein</fullName>
    </submittedName>
</protein>
<comment type="caution">
    <text evidence="1">The sequence shown here is derived from an EMBL/GenBank/DDBJ whole genome shotgun (WGS) entry which is preliminary data.</text>
</comment>
<evidence type="ECO:0000313" key="2">
    <source>
        <dbReference type="Proteomes" id="UP000193920"/>
    </source>
</evidence>
<dbReference type="Gene3D" id="2.80.10.50">
    <property type="match status" value="1"/>
</dbReference>
<gene>
    <name evidence="1" type="ORF">LY90DRAFT_508470</name>
</gene>
<keyword evidence="2" id="KW-1185">Reference proteome</keyword>